<dbReference type="RefSeq" id="WP_057483103.1">
    <property type="nucleotide sequence ID" value="NZ_BMWR01000007.1"/>
</dbReference>
<gene>
    <name evidence="1" type="ORF">APR42_11935</name>
</gene>
<comment type="caution">
    <text evidence="1">The sequence shown here is derived from an EMBL/GenBank/DDBJ whole genome shotgun (WGS) entry which is preliminary data.</text>
</comment>
<dbReference type="STRING" id="270918.APR42_11935"/>
<proteinExistence type="predicted"/>
<organism evidence="1 2">
    <name type="scientific">Salegentibacter mishustinae</name>
    <dbReference type="NCBI Taxonomy" id="270918"/>
    <lineage>
        <taxon>Bacteria</taxon>
        <taxon>Pseudomonadati</taxon>
        <taxon>Bacteroidota</taxon>
        <taxon>Flavobacteriia</taxon>
        <taxon>Flavobacteriales</taxon>
        <taxon>Flavobacteriaceae</taxon>
        <taxon>Salegentibacter</taxon>
    </lineage>
</organism>
<reference evidence="1" key="1">
    <citation type="submission" date="2015-10" db="EMBL/GenBank/DDBJ databases">
        <title>Draft genome sequence of Salegentibacter mishustinae KCTC 12263.</title>
        <authorList>
            <person name="Lin W."/>
            <person name="Zheng Q."/>
        </authorList>
    </citation>
    <scope>NUCLEOTIDE SEQUENCE [LARGE SCALE GENOMIC DNA]</scope>
    <source>
        <strain evidence="1">KCTC 12263</strain>
    </source>
</reference>
<protein>
    <recommendedName>
        <fullName evidence="3">DUF4249 domain-containing protein</fullName>
    </recommendedName>
</protein>
<dbReference type="Pfam" id="PF14054">
    <property type="entry name" value="DUF4249"/>
    <property type="match status" value="1"/>
</dbReference>
<dbReference type="InterPro" id="IPR025345">
    <property type="entry name" value="DUF4249"/>
</dbReference>
<dbReference type="EMBL" id="LKTP01000037">
    <property type="protein sequence ID" value="KRG27209.1"/>
    <property type="molecule type" value="Genomic_DNA"/>
</dbReference>
<evidence type="ECO:0000313" key="2">
    <source>
        <dbReference type="Proteomes" id="UP000051643"/>
    </source>
</evidence>
<dbReference type="Proteomes" id="UP000051643">
    <property type="component" value="Unassembled WGS sequence"/>
</dbReference>
<evidence type="ECO:0000313" key="1">
    <source>
        <dbReference type="EMBL" id="KRG27209.1"/>
    </source>
</evidence>
<sequence length="366" mass="41065">MSSCVEEIALNSEDFEEAIVIEGLVTNELKKHEIKISQTFAIDSTGPKPVSGADISVTGEEENIFEELEPGRYISIDSFAARPGIDYQLSILVNGNEYISEPTQLSGTSSIGELEANRINYRGEDGVAITLNNQTSTGGANYYKYEYVETFKFNSNYDKVKDIILVDGVPVEVPKQKEEYTCYQTNNSQKIILANTNSLSDDSVNDLLINFIDSKDPSLSNRYSLLIKQYVIGRDAYNYYKILEELTGSENIFSQTQPGFLEGNITNITNPNEKTIGFFNVSSVTKKRIYFNYEDFYDPEGIRPRFVPFALCEETLPGIDNLIEQIERNAVRWAGVLPGGGILVVPARCVDCTFFGTNEKPDFWED</sequence>
<accession>A0A0Q9Z5V5</accession>
<evidence type="ECO:0008006" key="3">
    <source>
        <dbReference type="Google" id="ProtNLM"/>
    </source>
</evidence>
<keyword evidence="2" id="KW-1185">Reference proteome</keyword>
<name>A0A0Q9Z5V5_9FLAO</name>
<dbReference type="AlphaFoldDB" id="A0A0Q9Z5V5"/>